<feature type="compositionally biased region" description="Low complexity" evidence="1">
    <location>
        <begin position="68"/>
        <end position="80"/>
    </location>
</feature>
<name>A0A4V3C794_9ACTN</name>
<dbReference type="AlphaFoldDB" id="A0A4V3C794"/>
<proteinExistence type="predicted"/>
<sequence>MTPSRPVPSGVADPLAPVREALLRAARAEADRVTAEARAERDRRLTAARDRAAVIQAEARKRGHDDAAAAGAADEAAAGRSSRQTVLRARRDAYRALEQQIRERASAWLAEPAVEAAVRARVAAALRPGASVIVTSGAVTGTLDDRQVEVTARGLTGEALRDLGTRIEEMWRT</sequence>
<gene>
    <name evidence="2" type="ORF">C8E87_0320</name>
</gene>
<organism evidence="2 3">
    <name type="scientific">Paractinoplanes brasiliensis</name>
    <dbReference type="NCBI Taxonomy" id="52695"/>
    <lineage>
        <taxon>Bacteria</taxon>
        <taxon>Bacillati</taxon>
        <taxon>Actinomycetota</taxon>
        <taxon>Actinomycetes</taxon>
        <taxon>Micromonosporales</taxon>
        <taxon>Micromonosporaceae</taxon>
        <taxon>Paractinoplanes</taxon>
    </lineage>
</organism>
<dbReference type="OrthoDB" id="9936158at2"/>
<evidence type="ECO:0000313" key="2">
    <source>
        <dbReference type="EMBL" id="TDO36738.1"/>
    </source>
</evidence>
<evidence type="ECO:0000256" key="1">
    <source>
        <dbReference type="SAM" id="MobiDB-lite"/>
    </source>
</evidence>
<protein>
    <submittedName>
        <fullName evidence="2">Uncharacterized protein</fullName>
    </submittedName>
</protein>
<dbReference type="Proteomes" id="UP000294901">
    <property type="component" value="Unassembled WGS sequence"/>
</dbReference>
<feature type="region of interest" description="Disordered" evidence="1">
    <location>
        <begin position="58"/>
        <end position="84"/>
    </location>
</feature>
<keyword evidence="3" id="KW-1185">Reference proteome</keyword>
<feature type="region of interest" description="Disordered" evidence="1">
    <location>
        <begin position="29"/>
        <end position="48"/>
    </location>
</feature>
<comment type="caution">
    <text evidence="2">The sequence shown here is derived from an EMBL/GenBank/DDBJ whole genome shotgun (WGS) entry which is preliminary data.</text>
</comment>
<feature type="compositionally biased region" description="Basic and acidic residues" evidence="1">
    <location>
        <begin position="58"/>
        <end position="67"/>
    </location>
</feature>
<accession>A0A4V3C794</accession>
<reference evidence="2 3" key="1">
    <citation type="submission" date="2019-03" db="EMBL/GenBank/DDBJ databases">
        <title>Sequencing the genomes of 1000 actinobacteria strains.</title>
        <authorList>
            <person name="Klenk H.-P."/>
        </authorList>
    </citation>
    <scope>NUCLEOTIDE SEQUENCE [LARGE SCALE GENOMIC DNA]</scope>
    <source>
        <strain evidence="2 3">DSM 43805</strain>
    </source>
</reference>
<dbReference type="EMBL" id="SNWR01000001">
    <property type="protein sequence ID" value="TDO36738.1"/>
    <property type="molecule type" value="Genomic_DNA"/>
</dbReference>
<dbReference type="RefSeq" id="WP_133871451.1">
    <property type="nucleotide sequence ID" value="NZ_BOMD01000101.1"/>
</dbReference>
<evidence type="ECO:0000313" key="3">
    <source>
        <dbReference type="Proteomes" id="UP000294901"/>
    </source>
</evidence>